<proteinExistence type="predicted"/>
<gene>
    <name evidence="2" type="ORF">CDV56_103060</name>
</gene>
<reference evidence="2" key="1">
    <citation type="submission" date="2018-08" db="EMBL/GenBank/DDBJ databases">
        <title>Draft genome sequence of azole-resistant Aspergillus thermomutatus (Neosartorya pseudofischeri) strain HMR AF 39, isolated from a human nasal aspirate.</title>
        <authorList>
            <person name="Parent-Michaud M."/>
            <person name="Dufresne P.J."/>
            <person name="Fournier E."/>
            <person name="Martineau C."/>
            <person name="Moreira S."/>
            <person name="Perkins V."/>
            <person name="De Repentigny L."/>
            <person name="Dufresne S.F."/>
        </authorList>
    </citation>
    <scope>NUCLEOTIDE SEQUENCE [LARGE SCALE GENOMIC DNA]</scope>
    <source>
        <strain evidence="2">HMR AF 39</strain>
    </source>
</reference>
<organism evidence="2 3">
    <name type="scientific">Aspergillus thermomutatus</name>
    <name type="common">Neosartorya pseudofischeri</name>
    <dbReference type="NCBI Taxonomy" id="41047"/>
    <lineage>
        <taxon>Eukaryota</taxon>
        <taxon>Fungi</taxon>
        <taxon>Dikarya</taxon>
        <taxon>Ascomycota</taxon>
        <taxon>Pezizomycotina</taxon>
        <taxon>Eurotiomycetes</taxon>
        <taxon>Eurotiomycetidae</taxon>
        <taxon>Eurotiales</taxon>
        <taxon>Aspergillaceae</taxon>
        <taxon>Aspergillus</taxon>
        <taxon>Aspergillus subgen. Fumigati</taxon>
    </lineage>
</organism>
<sequence length="730" mass="80382">MSLSQLSNDALNAALRAAARAVIQSLQAMPELQGAKVAIVGGMAIYQLVLMRRCILVQDVDVLIFRPNKPIDTQWVRKELVSRFPKSFRVCGQPLFFRYKQKAKRKGTRKGKRTHLVQVDIIPGHLPPYLPVEATTLEDINFKHLPFVPPLDQLAYKVHSSSMRSCLKKQKQDAEDAMRLWQTLYNQDASALGIAPVFSPLLRPSPAASCLPRDLYNPIYPPSKGDALSLPLSPAACLAPSALPPSQDAALSEHYPFSVWRRRRLLFSRPSQHQSRRQLDLLVTIAPLVSQLSTSPLSMCTLSRVATVGPPGPVRSWRIAPCVCAALFLRLLHLQGREVPGEAAGIFRAAGIILLFDPSPRVSEKGTNSASVALFPSMCTVGATRQFTEERKYKKDDRTPEDSSIGACFPSTLAHFLLLQSHSRLMPNPRAVTFHQHIPVSPYPNMLPVFHADNFKTWTPPFRTRSSSKRSRLHPPSNESPAIKFPQSPLPQALPLPKHQLPARPPAEVCVHASAVTPSGTFRGPQSPSQKSSRLHSATTPATTPATSSDTQHAERGAGPSSNSDLSTSREVHNAIDASIDALFFPEDALTYISSPSVSSSDESWQEFLQPADEQNGILIDPVILTNNGPWETEDERQHIHADGDAVISETICQYPDPPPLLRDTRAENRNSNAYPEAQEGNSRSDSPLHNQSHAQVSADNNPEAHIRASSNPLEVPTSGQQSKRRKRKL</sequence>
<dbReference type="AlphaFoldDB" id="A0A397GS85"/>
<feature type="compositionally biased region" description="Polar residues" evidence="1">
    <location>
        <begin position="709"/>
        <end position="722"/>
    </location>
</feature>
<evidence type="ECO:0000313" key="3">
    <source>
        <dbReference type="Proteomes" id="UP000215305"/>
    </source>
</evidence>
<dbReference type="VEuPathDB" id="FungiDB:CDV56_103060"/>
<evidence type="ECO:0000313" key="2">
    <source>
        <dbReference type="EMBL" id="RHZ53911.1"/>
    </source>
</evidence>
<protein>
    <submittedName>
        <fullName evidence="2">Uncharacterized protein</fullName>
    </submittedName>
</protein>
<feature type="region of interest" description="Disordered" evidence="1">
    <location>
        <begin position="651"/>
        <end position="730"/>
    </location>
</feature>
<feature type="compositionally biased region" description="Polar residues" evidence="1">
    <location>
        <begin position="670"/>
        <end position="701"/>
    </location>
</feature>
<dbReference type="OrthoDB" id="2143914at2759"/>
<dbReference type="EMBL" id="NKHU02000118">
    <property type="protein sequence ID" value="RHZ53911.1"/>
    <property type="molecule type" value="Genomic_DNA"/>
</dbReference>
<feature type="region of interest" description="Disordered" evidence="1">
    <location>
        <begin position="461"/>
        <end position="502"/>
    </location>
</feature>
<dbReference type="GeneID" id="38125034"/>
<feature type="compositionally biased region" description="Low complexity" evidence="1">
    <location>
        <begin position="537"/>
        <end position="549"/>
    </location>
</feature>
<dbReference type="RefSeq" id="XP_026613768.1">
    <property type="nucleotide sequence ID" value="XM_026756679.1"/>
</dbReference>
<feature type="compositionally biased region" description="Polar residues" evidence="1">
    <location>
        <begin position="517"/>
        <end position="536"/>
    </location>
</feature>
<comment type="caution">
    <text evidence="2">The sequence shown here is derived from an EMBL/GenBank/DDBJ whole genome shotgun (WGS) entry which is preliminary data.</text>
</comment>
<dbReference type="STRING" id="41047.A0A397GS85"/>
<name>A0A397GS85_ASPTH</name>
<evidence type="ECO:0000256" key="1">
    <source>
        <dbReference type="SAM" id="MobiDB-lite"/>
    </source>
</evidence>
<accession>A0A397GS85</accession>
<feature type="region of interest" description="Disordered" evidence="1">
    <location>
        <begin position="517"/>
        <end position="569"/>
    </location>
</feature>
<dbReference type="Proteomes" id="UP000215305">
    <property type="component" value="Unassembled WGS sequence"/>
</dbReference>
<keyword evidence="3" id="KW-1185">Reference proteome</keyword>